<feature type="domain" description="AAA" evidence="1">
    <location>
        <begin position="20"/>
        <end position="143"/>
    </location>
</feature>
<dbReference type="InterPro" id="IPR027417">
    <property type="entry name" value="P-loop_NTPase"/>
</dbReference>
<evidence type="ECO:0000313" key="3">
    <source>
        <dbReference type="EMBL" id="SHM06194.1"/>
    </source>
</evidence>
<dbReference type="Pfam" id="PF13173">
    <property type="entry name" value="AAA_14"/>
    <property type="match status" value="1"/>
</dbReference>
<dbReference type="RefSeq" id="WP_073353789.1">
    <property type="nucleotide sequence ID" value="NZ_FRBU01000021.1"/>
</dbReference>
<sequence>MGNYFNRAIVQEFNRKLLPNKVLILLGARRVGKTELITNYLQTIPSESYLKLNGEDINDSNLLKERSVSNYQRLLMNIDLLVIDEAQIIPDIGLILKLIVDSIPGIKIIATGSSIFDLNNNLGEPLVGRKNTLYLFPLAQIEFAPYENYKQTSENLEQRLLFGGYPELEQYVDWEDKKEYLYEIINSYLLKDILIFDGIKHSDKIYDLLRLIAYQVGKEVSLLELATQLHMSKNTVANYLDLLSKVFIVFKVEGFSRNLRKEIVKSSRWYFYDNGIRNGIINNFNRLDSRTDIGDLWENYLASERVKKQNYQKIKAKNYFWRTYDQQELDWLEEIGEELAGFEFKWSETKKVKIPAAFAKAYPDATFEVINKSNYLDFIT</sequence>
<feature type="domain" description="DUF4143" evidence="2">
    <location>
        <begin position="191"/>
        <end position="347"/>
    </location>
</feature>
<dbReference type="PANTHER" id="PTHR43566:SF1">
    <property type="entry name" value="AAA+ ATPASE DOMAIN-CONTAINING PROTEIN"/>
    <property type="match status" value="1"/>
</dbReference>
<dbReference type="Pfam" id="PF13635">
    <property type="entry name" value="DUF4143"/>
    <property type="match status" value="1"/>
</dbReference>
<dbReference type="PANTHER" id="PTHR43566">
    <property type="entry name" value="CONSERVED PROTEIN"/>
    <property type="match status" value="1"/>
</dbReference>
<accession>A0A1M7FQ65</accession>
<dbReference type="STRING" id="69322.SAMN05443669_102116"/>
<protein>
    <recommendedName>
        <fullName evidence="5">AAA+ ATPase domain-containing protein</fullName>
    </recommendedName>
</protein>
<evidence type="ECO:0008006" key="5">
    <source>
        <dbReference type="Google" id="ProtNLM"/>
    </source>
</evidence>
<organism evidence="3 4">
    <name type="scientific">Flavobacterium xanthum</name>
    <dbReference type="NCBI Taxonomy" id="69322"/>
    <lineage>
        <taxon>Bacteria</taxon>
        <taxon>Pseudomonadati</taxon>
        <taxon>Bacteroidota</taxon>
        <taxon>Flavobacteriia</taxon>
        <taxon>Flavobacteriales</taxon>
        <taxon>Flavobacteriaceae</taxon>
        <taxon>Flavobacterium</taxon>
    </lineage>
</organism>
<reference evidence="4" key="1">
    <citation type="submission" date="2016-11" db="EMBL/GenBank/DDBJ databases">
        <authorList>
            <person name="Varghese N."/>
            <person name="Submissions S."/>
        </authorList>
    </citation>
    <scope>NUCLEOTIDE SEQUENCE [LARGE SCALE GENOMIC DNA]</scope>
    <source>
        <strain evidence="4">DSM 3661</strain>
    </source>
</reference>
<dbReference type="InterPro" id="IPR025420">
    <property type="entry name" value="DUF4143"/>
</dbReference>
<dbReference type="InterPro" id="IPR041682">
    <property type="entry name" value="AAA_14"/>
</dbReference>
<dbReference type="Proteomes" id="UP000184260">
    <property type="component" value="Unassembled WGS sequence"/>
</dbReference>
<dbReference type="AlphaFoldDB" id="A0A1M7FQ65"/>
<gene>
    <name evidence="3" type="ORF">SAMN05443669_102116</name>
</gene>
<dbReference type="SUPFAM" id="SSF52540">
    <property type="entry name" value="P-loop containing nucleoside triphosphate hydrolases"/>
    <property type="match status" value="1"/>
</dbReference>
<dbReference type="EMBL" id="FRBU01000021">
    <property type="protein sequence ID" value="SHM06194.1"/>
    <property type="molecule type" value="Genomic_DNA"/>
</dbReference>
<name>A0A1M7FQ65_9FLAO</name>
<dbReference type="OrthoDB" id="9778168at2"/>
<evidence type="ECO:0000259" key="2">
    <source>
        <dbReference type="Pfam" id="PF13635"/>
    </source>
</evidence>
<evidence type="ECO:0000259" key="1">
    <source>
        <dbReference type="Pfam" id="PF13173"/>
    </source>
</evidence>
<evidence type="ECO:0000313" key="4">
    <source>
        <dbReference type="Proteomes" id="UP000184260"/>
    </source>
</evidence>
<proteinExistence type="predicted"/>
<keyword evidence="4" id="KW-1185">Reference proteome</keyword>